<sequence length="394" mass="43668">MSDDDEYYDDEFDGDWLWFDDGERELADDLAEGTTHSPVYLDQGAYDAIDSASDWDYYTDEYFDDDESLIRKQGLAVTASSGFSTVGRKRKQGEQHSKKTEDHPDSANSFCRILYRASNDHLINQGEIYEPGQGEKVALLKNWREIFKDSQPKRDHRLQKSASGAQPYAKSGRRPGRPRKGEKRDGAKTHAKNSLIAVEVPVFDYQRDSETGSEDGGGKSFTPPPSLLSPTPRGKAGRLSHNSRHEPNSKQRSGSRLKTVIATQEEDTGPTSSASTPPSRASSIRRSGRISSAARPTSLNSQNVGDLNSSEQEDGYEADLAEDFPAEKGNSRTSQHQRRKRKASSPLENTDGKSRSTIRATTRRRLENGDKGTDQAIGAPLTALPARRSLSQRK</sequence>
<evidence type="ECO:0000313" key="2">
    <source>
        <dbReference type="EMBL" id="PGH16290.1"/>
    </source>
</evidence>
<evidence type="ECO:0000313" key="3">
    <source>
        <dbReference type="Proteomes" id="UP000223968"/>
    </source>
</evidence>
<accession>A0A2B7Y4Y6</accession>
<dbReference type="Proteomes" id="UP000223968">
    <property type="component" value="Unassembled WGS sequence"/>
</dbReference>
<feature type="compositionally biased region" description="Basic residues" evidence="1">
    <location>
        <begin position="171"/>
        <end position="181"/>
    </location>
</feature>
<comment type="caution">
    <text evidence="2">The sequence shown here is derived from an EMBL/GenBank/DDBJ whole genome shotgun (WGS) entry which is preliminary data.</text>
</comment>
<feature type="region of interest" description="Disordered" evidence="1">
    <location>
        <begin position="80"/>
        <end position="106"/>
    </location>
</feature>
<protein>
    <submittedName>
        <fullName evidence="2">Uncharacterized protein</fullName>
    </submittedName>
</protein>
<feature type="region of interest" description="Disordered" evidence="1">
    <location>
        <begin position="150"/>
        <end position="394"/>
    </location>
</feature>
<feature type="compositionally biased region" description="Basic and acidic residues" evidence="1">
    <location>
        <begin position="92"/>
        <end position="105"/>
    </location>
</feature>
<feature type="compositionally biased region" description="Basic and acidic residues" evidence="1">
    <location>
        <begin position="364"/>
        <end position="373"/>
    </location>
</feature>
<feature type="compositionally biased region" description="Polar residues" evidence="1">
    <location>
        <begin position="297"/>
        <end position="310"/>
    </location>
</feature>
<proteinExistence type="predicted"/>
<dbReference type="AlphaFoldDB" id="A0A2B7Y4Y6"/>
<evidence type="ECO:0000256" key="1">
    <source>
        <dbReference type="SAM" id="MobiDB-lite"/>
    </source>
</evidence>
<keyword evidence="3" id="KW-1185">Reference proteome</keyword>
<feature type="compositionally biased region" description="Low complexity" evidence="1">
    <location>
        <begin position="269"/>
        <end position="296"/>
    </location>
</feature>
<gene>
    <name evidence="2" type="ORF">AJ79_01829</name>
</gene>
<dbReference type="EMBL" id="PDNB01000018">
    <property type="protein sequence ID" value="PGH16290.1"/>
    <property type="molecule type" value="Genomic_DNA"/>
</dbReference>
<dbReference type="STRING" id="1447875.A0A2B7Y4Y6"/>
<feature type="compositionally biased region" description="Acidic residues" evidence="1">
    <location>
        <begin position="311"/>
        <end position="324"/>
    </location>
</feature>
<dbReference type="OrthoDB" id="5372734at2759"/>
<reference evidence="2 3" key="1">
    <citation type="submission" date="2017-10" db="EMBL/GenBank/DDBJ databases">
        <title>Comparative genomics in systemic dimorphic fungi from Ajellomycetaceae.</title>
        <authorList>
            <person name="Munoz J.F."/>
            <person name="Mcewen J.G."/>
            <person name="Clay O.K."/>
            <person name="Cuomo C.A."/>
        </authorList>
    </citation>
    <scope>NUCLEOTIDE SEQUENCE [LARGE SCALE GENOMIC DNA]</scope>
    <source>
        <strain evidence="2 3">UAMH5409</strain>
    </source>
</reference>
<name>A0A2B7Y4Y6_9EURO</name>
<organism evidence="2 3">
    <name type="scientific">Helicocarpus griseus UAMH5409</name>
    <dbReference type="NCBI Taxonomy" id="1447875"/>
    <lineage>
        <taxon>Eukaryota</taxon>
        <taxon>Fungi</taxon>
        <taxon>Dikarya</taxon>
        <taxon>Ascomycota</taxon>
        <taxon>Pezizomycotina</taxon>
        <taxon>Eurotiomycetes</taxon>
        <taxon>Eurotiomycetidae</taxon>
        <taxon>Onygenales</taxon>
        <taxon>Ajellomycetaceae</taxon>
        <taxon>Helicocarpus</taxon>
    </lineage>
</organism>